<comment type="function">
    <text evidence="3">Catalyzes phosphorolysis of the pyrimidine nucleosides uridine, thymidine and 2'-deoxyuridine with the formation of the corresponding pyrimidine base and ribose-1-phosphate.</text>
</comment>
<dbReference type="FunFam" id="3.40.1030.10:FF:000003">
    <property type="entry name" value="Pyrimidine-nucleoside phosphorylase"/>
    <property type="match status" value="1"/>
</dbReference>
<dbReference type="EMBL" id="FOGL01000001">
    <property type="protein sequence ID" value="SER14795.1"/>
    <property type="molecule type" value="Genomic_DNA"/>
</dbReference>
<dbReference type="RefSeq" id="WP_089738441.1">
    <property type="nucleotide sequence ID" value="NZ_FOGL01000001.1"/>
</dbReference>
<evidence type="ECO:0000256" key="7">
    <source>
        <dbReference type="ARBA" id="ARBA00014680"/>
    </source>
</evidence>
<protein>
    <recommendedName>
        <fullName evidence="7">Pyrimidine-nucleoside phosphorylase</fullName>
        <ecNumber evidence="6">2.4.2.2</ecNumber>
    </recommendedName>
</protein>
<dbReference type="NCBIfam" id="NF004490">
    <property type="entry name" value="PRK05820.1"/>
    <property type="match status" value="1"/>
</dbReference>
<dbReference type="STRING" id="531814.SAMN04487944_101400"/>
<keyword evidence="8" id="KW-0328">Glycosyltransferase</keyword>
<evidence type="ECO:0000313" key="14">
    <source>
        <dbReference type="Proteomes" id="UP000199687"/>
    </source>
</evidence>
<dbReference type="InterPro" id="IPR017872">
    <property type="entry name" value="Pyrmidine_PPase_CS"/>
</dbReference>
<evidence type="ECO:0000256" key="4">
    <source>
        <dbReference type="ARBA" id="ARBA00006915"/>
    </source>
</evidence>
<dbReference type="OrthoDB" id="9763887at2"/>
<evidence type="ECO:0000256" key="9">
    <source>
        <dbReference type="ARBA" id="ARBA00022679"/>
    </source>
</evidence>
<dbReference type="InterPro" id="IPR000312">
    <property type="entry name" value="Glycosyl_Trfase_fam3"/>
</dbReference>
<evidence type="ECO:0000313" key="13">
    <source>
        <dbReference type="EMBL" id="SER14795.1"/>
    </source>
</evidence>
<comment type="catalytic activity">
    <reaction evidence="1">
        <text>2'-deoxyuridine + phosphate = 2-deoxy-alpha-D-ribose 1-phosphate + uracil</text>
        <dbReference type="Rhea" id="RHEA:22824"/>
        <dbReference type="ChEBI" id="CHEBI:16450"/>
        <dbReference type="ChEBI" id="CHEBI:17568"/>
        <dbReference type="ChEBI" id="CHEBI:43474"/>
        <dbReference type="ChEBI" id="CHEBI:57259"/>
        <dbReference type="EC" id="2.4.2.2"/>
    </reaction>
</comment>
<keyword evidence="9" id="KW-0808">Transferase</keyword>
<evidence type="ECO:0000256" key="8">
    <source>
        <dbReference type="ARBA" id="ARBA00022676"/>
    </source>
</evidence>
<evidence type="ECO:0000256" key="5">
    <source>
        <dbReference type="ARBA" id="ARBA00011738"/>
    </source>
</evidence>
<dbReference type="SUPFAM" id="SSF52418">
    <property type="entry name" value="Nucleoside phosphorylase/phosphoribosyltransferase catalytic domain"/>
    <property type="match status" value="1"/>
</dbReference>
<evidence type="ECO:0000256" key="11">
    <source>
        <dbReference type="ARBA" id="ARBA00048525"/>
    </source>
</evidence>
<dbReference type="InterPro" id="IPR013102">
    <property type="entry name" value="PYNP_C"/>
</dbReference>
<dbReference type="InterPro" id="IPR035902">
    <property type="entry name" value="Nuc_phospho_transferase"/>
</dbReference>
<dbReference type="GO" id="GO:0006206">
    <property type="term" value="P:pyrimidine nucleobase metabolic process"/>
    <property type="evidence" value="ECO:0007669"/>
    <property type="project" value="InterPro"/>
</dbReference>
<dbReference type="GO" id="GO:0009032">
    <property type="term" value="F:thymidine phosphorylase activity"/>
    <property type="evidence" value="ECO:0007669"/>
    <property type="project" value="TreeGrafter"/>
</dbReference>
<sequence length="433" mass="47023">MRMVDLIAKKRNGMKLSEAEIKFVIENYMAETIPDYQLSALMMAVYFQGMDQEETAFLTKYMVESGDTIDLSAINGHKVDKHSTGGVGDKTTFIVGPLVAAAGIPVAKMSGRGLGHTGGTIDKLESIPGFKVELTNEQFIENVNKYKLAVVGQTGNLAPADKQLYALRDVTATVNSIPLIASSIMSKKIASGADSIVLDVKTGSGAFMKTLEDSRKLAEEMVTIGKQLKRNTVAIISDMNQPLGYEIGNANEVKEAVKVLQGENVEDLRVLALELAAHMTILAGIYPDYDKAVHELSRLIDNGEALQAFKNFVEAQNGDISVIENLDKLPSAAYHISVKAEAEGYVHEMDAESVGIAAMHLGAGRARKDDKINHGVGITLHKKIADIVKEGDTLATLHTDTNSNDDIIKLIQNAYTIKEQVIQKNTMIYDVIK</sequence>
<feature type="domain" description="Pyrimidine nucleoside phosphorylase C-terminal" evidence="12">
    <location>
        <begin position="345"/>
        <end position="418"/>
    </location>
</feature>
<dbReference type="AlphaFoldDB" id="A0A1H9LUF8"/>
<dbReference type="EC" id="2.4.2.2" evidence="6"/>
<dbReference type="InterPro" id="IPR036320">
    <property type="entry name" value="Glycosyl_Trfase_fam3_N_dom_sf"/>
</dbReference>
<accession>A0A1H9LUF8</accession>
<reference evidence="13 14" key="1">
    <citation type="submission" date="2016-10" db="EMBL/GenBank/DDBJ databases">
        <authorList>
            <person name="de Groot N.N."/>
        </authorList>
    </citation>
    <scope>NUCLEOTIDE SEQUENCE [LARGE SCALE GENOMIC DNA]</scope>
    <source>
        <strain evidence="13 14">CGMCC 1.7727</strain>
    </source>
</reference>
<dbReference type="SMART" id="SM00941">
    <property type="entry name" value="PYNP_C"/>
    <property type="match status" value="1"/>
</dbReference>
<dbReference type="PANTHER" id="PTHR10515:SF0">
    <property type="entry name" value="THYMIDINE PHOSPHORYLASE"/>
    <property type="match status" value="1"/>
</dbReference>
<dbReference type="Gene3D" id="1.20.970.10">
    <property type="entry name" value="Transferase, Pyrimidine Nucleoside Phosphorylase, Chain C"/>
    <property type="match status" value="1"/>
</dbReference>
<dbReference type="InterPro" id="IPR000053">
    <property type="entry name" value="Thymidine/pyrmidine_PPase"/>
</dbReference>
<dbReference type="PANTHER" id="PTHR10515">
    <property type="entry name" value="THYMIDINE PHOSPHORYLASE"/>
    <property type="match status" value="1"/>
</dbReference>
<evidence type="ECO:0000256" key="2">
    <source>
        <dbReference type="ARBA" id="ARBA00001958"/>
    </source>
</evidence>
<comment type="similarity">
    <text evidence="4">Belongs to the thymidine/pyrimidine-nucleoside phosphorylase family.</text>
</comment>
<dbReference type="PROSITE" id="PS00647">
    <property type="entry name" value="THYMID_PHOSPHORYLASE"/>
    <property type="match status" value="1"/>
</dbReference>
<comment type="subunit">
    <text evidence="5">Homodimer.</text>
</comment>
<dbReference type="GO" id="GO:0006213">
    <property type="term" value="P:pyrimidine nucleoside metabolic process"/>
    <property type="evidence" value="ECO:0007669"/>
    <property type="project" value="InterPro"/>
</dbReference>
<dbReference type="Gene3D" id="3.90.1170.30">
    <property type="entry name" value="Pyrimidine nucleoside phosphorylase-like, C-terminal domain"/>
    <property type="match status" value="1"/>
</dbReference>
<comment type="catalytic activity">
    <reaction evidence="10">
        <text>uridine + phosphate = alpha-D-ribose 1-phosphate + uracil</text>
        <dbReference type="Rhea" id="RHEA:24388"/>
        <dbReference type="ChEBI" id="CHEBI:16704"/>
        <dbReference type="ChEBI" id="CHEBI:17568"/>
        <dbReference type="ChEBI" id="CHEBI:43474"/>
        <dbReference type="ChEBI" id="CHEBI:57720"/>
        <dbReference type="EC" id="2.4.2.2"/>
    </reaction>
</comment>
<dbReference type="GO" id="GO:0005829">
    <property type="term" value="C:cytosol"/>
    <property type="evidence" value="ECO:0007669"/>
    <property type="project" value="TreeGrafter"/>
</dbReference>
<dbReference type="Pfam" id="PF07831">
    <property type="entry name" value="PYNP_C"/>
    <property type="match status" value="1"/>
</dbReference>
<dbReference type="SUPFAM" id="SSF54680">
    <property type="entry name" value="Pyrimidine nucleoside phosphorylase C-terminal domain"/>
    <property type="match status" value="1"/>
</dbReference>
<evidence type="ECO:0000256" key="3">
    <source>
        <dbReference type="ARBA" id="ARBA00003877"/>
    </source>
</evidence>
<evidence type="ECO:0000256" key="10">
    <source>
        <dbReference type="ARBA" id="ARBA00048453"/>
    </source>
</evidence>
<evidence type="ECO:0000256" key="6">
    <source>
        <dbReference type="ARBA" id="ARBA00011889"/>
    </source>
</evidence>
<dbReference type="InterPro" id="IPR018090">
    <property type="entry name" value="Pyrmidine_PPas_bac/euk"/>
</dbReference>
<dbReference type="NCBIfam" id="NF004747">
    <property type="entry name" value="PRK06078.1"/>
    <property type="match status" value="1"/>
</dbReference>
<proteinExistence type="inferred from homology"/>
<dbReference type="Proteomes" id="UP000199687">
    <property type="component" value="Unassembled WGS sequence"/>
</dbReference>
<dbReference type="Pfam" id="PF00591">
    <property type="entry name" value="Glycos_transf_3"/>
    <property type="match status" value="1"/>
</dbReference>
<dbReference type="GO" id="GO:0004645">
    <property type="term" value="F:1,4-alpha-oligoglucan phosphorylase activity"/>
    <property type="evidence" value="ECO:0007669"/>
    <property type="project" value="InterPro"/>
</dbReference>
<dbReference type="InterPro" id="IPR017459">
    <property type="entry name" value="Glycosyl_Trfase_fam3_N_dom"/>
</dbReference>
<evidence type="ECO:0000259" key="12">
    <source>
        <dbReference type="SMART" id="SM00941"/>
    </source>
</evidence>
<dbReference type="PIRSF" id="PIRSF000478">
    <property type="entry name" value="TP_PyNP"/>
    <property type="match status" value="1"/>
</dbReference>
<dbReference type="Gene3D" id="3.40.1030.10">
    <property type="entry name" value="Nucleoside phosphorylase/phosphoribosyltransferase catalytic domain"/>
    <property type="match status" value="1"/>
</dbReference>
<keyword evidence="14" id="KW-1185">Reference proteome</keyword>
<dbReference type="Pfam" id="PF02885">
    <property type="entry name" value="Glycos_trans_3N"/>
    <property type="match status" value="1"/>
</dbReference>
<gene>
    <name evidence="13" type="ORF">SAMN04487944_101400</name>
</gene>
<comment type="cofactor">
    <cofactor evidence="2">
        <name>K(+)</name>
        <dbReference type="ChEBI" id="CHEBI:29103"/>
    </cofactor>
</comment>
<dbReference type="NCBIfam" id="TIGR02644">
    <property type="entry name" value="Y_phosphoryl"/>
    <property type="match status" value="1"/>
</dbReference>
<dbReference type="SUPFAM" id="SSF47648">
    <property type="entry name" value="Nucleoside phosphorylase/phosphoribosyltransferase N-terminal domain"/>
    <property type="match status" value="1"/>
</dbReference>
<name>A0A1H9LUF8_9BACI</name>
<comment type="catalytic activity">
    <reaction evidence="11">
        <text>thymidine + phosphate = 2-deoxy-alpha-D-ribose 1-phosphate + thymine</text>
        <dbReference type="Rhea" id="RHEA:16037"/>
        <dbReference type="ChEBI" id="CHEBI:17748"/>
        <dbReference type="ChEBI" id="CHEBI:17821"/>
        <dbReference type="ChEBI" id="CHEBI:43474"/>
        <dbReference type="ChEBI" id="CHEBI:57259"/>
        <dbReference type="EC" id="2.4.2.2"/>
    </reaction>
</comment>
<evidence type="ECO:0000256" key="1">
    <source>
        <dbReference type="ARBA" id="ARBA00001066"/>
    </source>
</evidence>
<organism evidence="13 14">
    <name type="scientific">Gracilibacillus ureilyticus</name>
    <dbReference type="NCBI Taxonomy" id="531814"/>
    <lineage>
        <taxon>Bacteria</taxon>
        <taxon>Bacillati</taxon>
        <taxon>Bacillota</taxon>
        <taxon>Bacilli</taxon>
        <taxon>Bacillales</taxon>
        <taxon>Bacillaceae</taxon>
        <taxon>Gracilibacillus</taxon>
    </lineage>
</organism>
<dbReference type="InterPro" id="IPR036566">
    <property type="entry name" value="PYNP-like_C_sf"/>
</dbReference>